<keyword evidence="2" id="KW-1185">Reference proteome</keyword>
<sequence length="80" mass="8898">MQISDSVATLVNIPVEIDDVLNEWIAEQRDPTLTKAGAINLAVREYLLTRGLLNPPGPLQQVDDDMLKLVEKAFSDEPRP</sequence>
<name>A0ABU4RWJ2_9HYPH</name>
<evidence type="ECO:0000313" key="1">
    <source>
        <dbReference type="EMBL" id="MDX6807241.1"/>
    </source>
</evidence>
<reference evidence="1 2" key="1">
    <citation type="submission" date="2023-11" db="EMBL/GenBank/DDBJ databases">
        <authorList>
            <person name="Bao R."/>
        </authorList>
    </citation>
    <scope>NUCLEOTIDE SEQUENCE [LARGE SCALE GENOMIC DNA]</scope>
    <source>
        <strain evidence="1 2">PJ23</strain>
    </source>
</reference>
<dbReference type="Proteomes" id="UP001274321">
    <property type="component" value="Unassembled WGS sequence"/>
</dbReference>
<comment type="caution">
    <text evidence="1">The sequence shown here is derived from an EMBL/GenBank/DDBJ whole genome shotgun (WGS) entry which is preliminary data.</text>
</comment>
<dbReference type="RefSeq" id="WP_319845371.1">
    <property type="nucleotide sequence ID" value="NZ_JAXAFJ010000010.1"/>
</dbReference>
<proteinExistence type="predicted"/>
<protein>
    <recommendedName>
        <fullName evidence="3">CopG family transcriptional regulator</fullName>
    </recommendedName>
</protein>
<dbReference type="EMBL" id="JAXAFJ010000010">
    <property type="protein sequence ID" value="MDX6807241.1"/>
    <property type="molecule type" value="Genomic_DNA"/>
</dbReference>
<organism evidence="1 2">
    <name type="scientific">Terrihabitans rhizophilus</name>
    <dbReference type="NCBI Taxonomy" id="3092662"/>
    <lineage>
        <taxon>Bacteria</taxon>
        <taxon>Pseudomonadati</taxon>
        <taxon>Pseudomonadota</taxon>
        <taxon>Alphaproteobacteria</taxon>
        <taxon>Hyphomicrobiales</taxon>
        <taxon>Terrihabitans</taxon>
    </lineage>
</organism>
<gene>
    <name evidence="1" type="ORF">SCD90_14305</name>
</gene>
<accession>A0ABU4RWJ2</accession>
<evidence type="ECO:0008006" key="3">
    <source>
        <dbReference type="Google" id="ProtNLM"/>
    </source>
</evidence>
<evidence type="ECO:0000313" key="2">
    <source>
        <dbReference type="Proteomes" id="UP001274321"/>
    </source>
</evidence>